<name>A0A0A8Y4E0_ARUDO</name>
<organism evidence="1">
    <name type="scientific">Arundo donax</name>
    <name type="common">Giant reed</name>
    <name type="synonym">Donax arundinaceus</name>
    <dbReference type="NCBI Taxonomy" id="35708"/>
    <lineage>
        <taxon>Eukaryota</taxon>
        <taxon>Viridiplantae</taxon>
        <taxon>Streptophyta</taxon>
        <taxon>Embryophyta</taxon>
        <taxon>Tracheophyta</taxon>
        <taxon>Spermatophyta</taxon>
        <taxon>Magnoliopsida</taxon>
        <taxon>Liliopsida</taxon>
        <taxon>Poales</taxon>
        <taxon>Poaceae</taxon>
        <taxon>PACMAD clade</taxon>
        <taxon>Arundinoideae</taxon>
        <taxon>Arundineae</taxon>
        <taxon>Arundo</taxon>
    </lineage>
</organism>
<reference evidence="1" key="1">
    <citation type="submission" date="2014-09" db="EMBL/GenBank/DDBJ databases">
        <authorList>
            <person name="Magalhaes I.L.F."/>
            <person name="Oliveira U."/>
            <person name="Santos F.R."/>
            <person name="Vidigal T.H.D.A."/>
            <person name="Brescovit A.D."/>
            <person name="Santos A.J."/>
        </authorList>
    </citation>
    <scope>NUCLEOTIDE SEQUENCE</scope>
    <source>
        <tissue evidence="1">Shoot tissue taken approximately 20 cm above the soil surface</tissue>
    </source>
</reference>
<evidence type="ECO:0000313" key="1">
    <source>
        <dbReference type="EMBL" id="JAD20769.1"/>
    </source>
</evidence>
<protein>
    <submittedName>
        <fullName evidence="1">Uncharacterized protein</fullName>
    </submittedName>
</protein>
<sequence length="8" mass="811">MEPSCTGS</sequence>
<reference evidence="1" key="2">
    <citation type="journal article" date="2015" name="Data Brief">
        <title>Shoot transcriptome of the giant reed, Arundo donax.</title>
        <authorList>
            <person name="Barrero R.A."/>
            <person name="Guerrero F.D."/>
            <person name="Moolhuijzen P."/>
            <person name="Goolsby J.A."/>
            <person name="Tidwell J."/>
            <person name="Bellgard S.E."/>
            <person name="Bellgard M.I."/>
        </authorList>
    </citation>
    <scope>NUCLEOTIDE SEQUENCE</scope>
    <source>
        <tissue evidence="1">Shoot tissue taken approximately 20 cm above the soil surface</tissue>
    </source>
</reference>
<accession>A0A0A8Y4E0</accession>
<proteinExistence type="predicted"/>
<dbReference type="EMBL" id="GBRH01277126">
    <property type="protein sequence ID" value="JAD20769.1"/>
    <property type="molecule type" value="Transcribed_RNA"/>
</dbReference>